<dbReference type="EMBL" id="PVTX01000005">
    <property type="protein sequence ID" value="PRZ06996.1"/>
    <property type="molecule type" value="Genomic_DNA"/>
</dbReference>
<feature type="domain" description="Ketoreductase" evidence="5">
    <location>
        <begin position="6"/>
        <end position="183"/>
    </location>
</feature>
<reference evidence="6 7" key="1">
    <citation type="submission" date="2018-03" db="EMBL/GenBank/DDBJ databases">
        <title>Comparative analysis of microorganisms from saline springs in Andes Mountain Range, Colombia.</title>
        <authorList>
            <person name="Rubin E."/>
        </authorList>
    </citation>
    <scope>NUCLEOTIDE SEQUENCE [LARGE SCALE GENOMIC DNA]</scope>
    <source>
        <strain evidence="6 7">CG 23</strain>
    </source>
</reference>
<evidence type="ECO:0000313" key="7">
    <source>
        <dbReference type="Proteomes" id="UP000239895"/>
    </source>
</evidence>
<organism evidence="6 7">
    <name type="scientific">Isoptericola halotolerans</name>
    <dbReference type="NCBI Taxonomy" id="300560"/>
    <lineage>
        <taxon>Bacteria</taxon>
        <taxon>Bacillati</taxon>
        <taxon>Actinomycetota</taxon>
        <taxon>Actinomycetes</taxon>
        <taxon>Micrococcales</taxon>
        <taxon>Promicromonosporaceae</taxon>
        <taxon>Isoptericola</taxon>
    </lineage>
</organism>
<feature type="region of interest" description="Disordered" evidence="4">
    <location>
        <begin position="274"/>
        <end position="296"/>
    </location>
</feature>
<gene>
    <name evidence="6" type="ORF">BCL65_105137</name>
</gene>
<comment type="similarity">
    <text evidence="1 3">Belongs to the short-chain dehydrogenases/reductases (SDR) family.</text>
</comment>
<dbReference type="PANTHER" id="PTHR44196">
    <property type="entry name" value="DEHYDROGENASE/REDUCTASE SDR FAMILY MEMBER 7B"/>
    <property type="match status" value="1"/>
</dbReference>
<dbReference type="SMART" id="SM00822">
    <property type="entry name" value="PKS_KR"/>
    <property type="match status" value="1"/>
</dbReference>
<evidence type="ECO:0000256" key="4">
    <source>
        <dbReference type="SAM" id="MobiDB-lite"/>
    </source>
</evidence>
<protein>
    <submittedName>
        <fullName evidence="6">Short-subunit dehydrogenase</fullName>
    </submittedName>
</protein>
<dbReference type="InterPro" id="IPR002347">
    <property type="entry name" value="SDR_fam"/>
</dbReference>
<keyword evidence="7" id="KW-1185">Reference proteome</keyword>
<sequence>MKVKGSVAVVTGASSGIGRATALRLARSGADVVLAARRPGALESAAAECRRHGVRALAVPTDVSDADAVERLARHAAARFGRIDVWVNDAAVSLFGRVTDVPLEDFRRLVDVNVMGTVHGVRAALAHMRPQGRGVIVNIASILGEVPQPYTAAYCLSKAAVRSLSVSVRSELALDGLTGIEVTTVLPPTIDTPLFDQVANDSGRAVRAMPPVYSPERVARAVVGAVRSPRREVVVSTAGRLMAWQHRLSPRAVEATMAAQTDLLQLSRRQAAEATSGNLFEPGPESAGAVHGGWGGRRRTAQRRLLTVGVVVGGAVLARGAQRRRRA</sequence>
<dbReference type="PANTHER" id="PTHR44196:SF1">
    <property type="entry name" value="DEHYDROGENASE_REDUCTASE SDR FAMILY MEMBER 7B"/>
    <property type="match status" value="1"/>
</dbReference>
<proteinExistence type="inferred from homology"/>
<name>A0ABX5EHJ9_9MICO</name>
<dbReference type="Gene3D" id="3.40.50.720">
    <property type="entry name" value="NAD(P)-binding Rossmann-like Domain"/>
    <property type="match status" value="1"/>
</dbReference>
<dbReference type="InterPro" id="IPR057326">
    <property type="entry name" value="KR_dom"/>
</dbReference>
<dbReference type="SUPFAM" id="SSF51735">
    <property type="entry name" value="NAD(P)-binding Rossmann-fold domains"/>
    <property type="match status" value="1"/>
</dbReference>
<dbReference type="NCBIfam" id="NF005495">
    <property type="entry name" value="PRK07109.1"/>
    <property type="match status" value="1"/>
</dbReference>
<keyword evidence="2" id="KW-0560">Oxidoreductase</keyword>
<dbReference type="PRINTS" id="PR00081">
    <property type="entry name" value="GDHRDH"/>
</dbReference>
<dbReference type="InterPro" id="IPR036291">
    <property type="entry name" value="NAD(P)-bd_dom_sf"/>
</dbReference>
<dbReference type="Proteomes" id="UP000239895">
    <property type="component" value="Unassembled WGS sequence"/>
</dbReference>
<evidence type="ECO:0000256" key="1">
    <source>
        <dbReference type="ARBA" id="ARBA00006484"/>
    </source>
</evidence>
<evidence type="ECO:0000256" key="2">
    <source>
        <dbReference type="ARBA" id="ARBA00023002"/>
    </source>
</evidence>
<dbReference type="Pfam" id="PF00106">
    <property type="entry name" value="adh_short"/>
    <property type="match status" value="1"/>
</dbReference>
<evidence type="ECO:0000256" key="3">
    <source>
        <dbReference type="RuleBase" id="RU000363"/>
    </source>
</evidence>
<evidence type="ECO:0000313" key="6">
    <source>
        <dbReference type="EMBL" id="PRZ06996.1"/>
    </source>
</evidence>
<dbReference type="RefSeq" id="WP_106267198.1">
    <property type="nucleotide sequence ID" value="NZ_PVTX01000005.1"/>
</dbReference>
<accession>A0ABX5EHJ9</accession>
<comment type="caution">
    <text evidence="6">The sequence shown here is derived from an EMBL/GenBank/DDBJ whole genome shotgun (WGS) entry which is preliminary data.</text>
</comment>
<dbReference type="PRINTS" id="PR00080">
    <property type="entry name" value="SDRFAMILY"/>
</dbReference>
<evidence type="ECO:0000259" key="5">
    <source>
        <dbReference type="SMART" id="SM00822"/>
    </source>
</evidence>